<gene>
    <name evidence="9" type="ORF">SCOCK_220090</name>
</gene>
<dbReference type="InterPro" id="IPR014325">
    <property type="entry name" value="RNA_pol_sigma-E_actinobac"/>
</dbReference>
<evidence type="ECO:0000313" key="9">
    <source>
        <dbReference type="EMBL" id="CAG6393836.1"/>
    </source>
</evidence>
<evidence type="ECO:0000259" key="8">
    <source>
        <dbReference type="Pfam" id="PF08281"/>
    </source>
</evidence>
<comment type="similarity">
    <text evidence="1">Belongs to the sigma-70 factor family. ECF subfamily.</text>
</comment>
<name>A0A9W4DPE6_9ACTN</name>
<keyword evidence="5" id="KW-0804">Transcription</keyword>
<dbReference type="InterPro" id="IPR036388">
    <property type="entry name" value="WH-like_DNA-bd_sf"/>
</dbReference>
<dbReference type="CDD" id="cd06171">
    <property type="entry name" value="Sigma70_r4"/>
    <property type="match status" value="1"/>
</dbReference>
<dbReference type="InterPro" id="IPR013324">
    <property type="entry name" value="RNA_pol_sigma_r3/r4-like"/>
</dbReference>
<feature type="domain" description="RNA polymerase sigma factor 70 region 4 type 2" evidence="8">
    <location>
        <begin position="117"/>
        <end position="169"/>
    </location>
</feature>
<dbReference type="InterPro" id="IPR007627">
    <property type="entry name" value="RNA_pol_sigma70_r2"/>
</dbReference>
<organism evidence="9 10">
    <name type="scientific">Actinacidiphila cocklensis</name>
    <dbReference type="NCBI Taxonomy" id="887465"/>
    <lineage>
        <taxon>Bacteria</taxon>
        <taxon>Bacillati</taxon>
        <taxon>Actinomycetota</taxon>
        <taxon>Actinomycetes</taxon>
        <taxon>Kitasatosporales</taxon>
        <taxon>Streptomycetaceae</taxon>
        <taxon>Actinacidiphila</taxon>
    </lineage>
</organism>
<reference evidence="9" key="1">
    <citation type="submission" date="2021-05" db="EMBL/GenBank/DDBJ databases">
        <authorList>
            <person name="Arsene-Ploetze F."/>
        </authorList>
    </citation>
    <scope>NUCLEOTIDE SEQUENCE</scope>
    <source>
        <strain evidence="9">DSM 42138</strain>
    </source>
</reference>
<sequence length="192" mass="21275">MDLATDPTSETVLVGTNPAGTAFHAFVTSRSAGLYRGALVLTGSPDVAEELVQETLERVYRKWRAVAAADSPDAYVRRIMVNLANDRWRKFRRTVPAPPGGEMTAPGDEYGRIDSRDQLVRALQNLPMRMRTVVVLRYFHDLSDDEIAGDLGISASTVRSQLARGIEKLRGQFPERSGLSTQRPRKESDDSV</sequence>
<protein>
    <submittedName>
        <fullName evidence="9">RNA polymerase sigma-70 factor, sigma-E family</fullName>
    </submittedName>
</protein>
<dbReference type="GO" id="GO:0003677">
    <property type="term" value="F:DNA binding"/>
    <property type="evidence" value="ECO:0007669"/>
    <property type="project" value="UniProtKB-KW"/>
</dbReference>
<dbReference type="Gene3D" id="1.10.10.10">
    <property type="entry name" value="Winged helix-like DNA-binding domain superfamily/Winged helix DNA-binding domain"/>
    <property type="match status" value="1"/>
</dbReference>
<accession>A0A9W4DPE6</accession>
<dbReference type="Pfam" id="PF08281">
    <property type="entry name" value="Sigma70_r4_2"/>
    <property type="match status" value="1"/>
</dbReference>
<evidence type="ECO:0000259" key="7">
    <source>
        <dbReference type="Pfam" id="PF04542"/>
    </source>
</evidence>
<dbReference type="AlphaFoldDB" id="A0A9W4DPE6"/>
<evidence type="ECO:0000256" key="4">
    <source>
        <dbReference type="ARBA" id="ARBA00023125"/>
    </source>
</evidence>
<dbReference type="Gene3D" id="1.10.1740.10">
    <property type="match status" value="1"/>
</dbReference>
<dbReference type="SUPFAM" id="SSF88946">
    <property type="entry name" value="Sigma2 domain of RNA polymerase sigma factors"/>
    <property type="match status" value="1"/>
</dbReference>
<proteinExistence type="inferred from homology"/>
<keyword evidence="10" id="KW-1185">Reference proteome</keyword>
<dbReference type="EMBL" id="CAJSLV010000051">
    <property type="protein sequence ID" value="CAG6393836.1"/>
    <property type="molecule type" value="Genomic_DNA"/>
</dbReference>
<dbReference type="Pfam" id="PF04542">
    <property type="entry name" value="Sigma70_r2"/>
    <property type="match status" value="1"/>
</dbReference>
<feature type="domain" description="RNA polymerase sigma-70 region 2" evidence="7">
    <location>
        <begin position="34"/>
        <end position="93"/>
    </location>
</feature>
<keyword evidence="3" id="KW-0731">Sigma factor</keyword>
<dbReference type="RefSeq" id="WP_251489784.1">
    <property type="nucleotide sequence ID" value="NZ_CAJSLV010000051.1"/>
</dbReference>
<comment type="caution">
    <text evidence="9">The sequence shown here is derived from an EMBL/GenBank/DDBJ whole genome shotgun (WGS) entry which is preliminary data.</text>
</comment>
<feature type="region of interest" description="Disordered" evidence="6">
    <location>
        <begin position="170"/>
        <end position="192"/>
    </location>
</feature>
<dbReference type="NCBIfam" id="TIGR02937">
    <property type="entry name" value="sigma70-ECF"/>
    <property type="match status" value="1"/>
</dbReference>
<dbReference type="InterPro" id="IPR039425">
    <property type="entry name" value="RNA_pol_sigma-70-like"/>
</dbReference>
<dbReference type="GO" id="GO:0016987">
    <property type="term" value="F:sigma factor activity"/>
    <property type="evidence" value="ECO:0007669"/>
    <property type="project" value="UniProtKB-KW"/>
</dbReference>
<evidence type="ECO:0000256" key="6">
    <source>
        <dbReference type="SAM" id="MobiDB-lite"/>
    </source>
</evidence>
<dbReference type="GO" id="GO:0006352">
    <property type="term" value="P:DNA-templated transcription initiation"/>
    <property type="evidence" value="ECO:0007669"/>
    <property type="project" value="InterPro"/>
</dbReference>
<evidence type="ECO:0000313" key="10">
    <source>
        <dbReference type="Proteomes" id="UP001152519"/>
    </source>
</evidence>
<dbReference type="Proteomes" id="UP001152519">
    <property type="component" value="Unassembled WGS sequence"/>
</dbReference>
<dbReference type="PANTHER" id="PTHR43133:SF50">
    <property type="entry name" value="ECF RNA POLYMERASE SIGMA FACTOR SIGM"/>
    <property type="match status" value="1"/>
</dbReference>
<evidence type="ECO:0000256" key="1">
    <source>
        <dbReference type="ARBA" id="ARBA00010641"/>
    </source>
</evidence>
<dbReference type="InterPro" id="IPR014284">
    <property type="entry name" value="RNA_pol_sigma-70_dom"/>
</dbReference>
<dbReference type="SUPFAM" id="SSF88659">
    <property type="entry name" value="Sigma3 and sigma4 domains of RNA polymerase sigma factors"/>
    <property type="match status" value="1"/>
</dbReference>
<dbReference type="NCBIfam" id="TIGR02983">
    <property type="entry name" value="SigE-fam_strep"/>
    <property type="match status" value="1"/>
</dbReference>
<dbReference type="InterPro" id="IPR013249">
    <property type="entry name" value="RNA_pol_sigma70_r4_t2"/>
</dbReference>
<keyword evidence="4" id="KW-0238">DNA-binding</keyword>
<dbReference type="InterPro" id="IPR013325">
    <property type="entry name" value="RNA_pol_sigma_r2"/>
</dbReference>
<keyword evidence="2" id="KW-0805">Transcription regulation</keyword>
<evidence type="ECO:0000256" key="2">
    <source>
        <dbReference type="ARBA" id="ARBA00023015"/>
    </source>
</evidence>
<dbReference type="PANTHER" id="PTHR43133">
    <property type="entry name" value="RNA POLYMERASE ECF-TYPE SIGMA FACTO"/>
    <property type="match status" value="1"/>
</dbReference>
<evidence type="ECO:0000256" key="5">
    <source>
        <dbReference type="ARBA" id="ARBA00023163"/>
    </source>
</evidence>
<evidence type="ECO:0000256" key="3">
    <source>
        <dbReference type="ARBA" id="ARBA00023082"/>
    </source>
</evidence>